<evidence type="ECO:0000256" key="1">
    <source>
        <dbReference type="SAM" id="MobiDB-lite"/>
    </source>
</evidence>
<feature type="region of interest" description="Disordered" evidence="1">
    <location>
        <begin position="244"/>
        <end position="272"/>
    </location>
</feature>
<dbReference type="Proteomes" id="UP001642484">
    <property type="component" value="Unassembled WGS sequence"/>
</dbReference>
<proteinExistence type="predicted"/>
<evidence type="ECO:0000313" key="2">
    <source>
        <dbReference type="EMBL" id="CAK9089881.1"/>
    </source>
</evidence>
<reference evidence="2 3" key="1">
    <citation type="submission" date="2024-02" db="EMBL/GenBank/DDBJ databases">
        <authorList>
            <person name="Chen Y."/>
            <person name="Shah S."/>
            <person name="Dougan E. K."/>
            <person name="Thang M."/>
            <person name="Chan C."/>
        </authorList>
    </citation>
    <scope>NUCLEOTIDE SEQUENCE [LARGE SCALE GENOMIC DNA]</scope>
</reference>
<organism evidence="2 3">
    <name type="scientific">Durusdinium trenchii</name>
    <dbReference type="NCBI Taxonomy" id="1381693"/>
    <lineage>
        <taxon>Eukaryota</taxon>
        <taxon>Sar</taxon>
        <taxon>Alveolata</taxon>
        <taxon>Dinophyceae</taxon>
        <taxon>Suessiales</taxon>
        <taxon>Symbiodiniaceae</taxon>
        <taxon>Durusdinium</taxon>
    </lineage>
</organism>
<name>A0ABP0QNU1_9DINO</name>
<keyword evidence="3" id="KW-1185">Reference proteome</keyword>
<comment type="caution">
    <text evidence="2">The sequence shown here is derived from an EMBL/GenBank/DDBJ whole genome shotgun (WGS) entry which is preliminary data.</text>
</comment>
<protein>
    <submittedName>
        <fullName evidence="2">Uncharacterized protein</fullName>
    </submittedName>
</protein>
<accession>A0ABP0QNU1</accession>
<evidence type="ECO:0000313" key="3">
    <source>
        <dbReference type="Proteomes" id="UP001642484"/>
    </source>
</evidence>
<dbReference type="EMBL" id="CAXAMN010024784">
    <property type="protein sequence ID" value="CAK9089881.1"/>
    <property type="molecule type" value="Genomic_DNA"/>
</dbReference>
<gene>
    <name evidence="2" type="ORF">CCMP2556_LOCUS43224</name>
</gene>
<sequence>MFASRPRSSCARVLLAWQACLPTAPVEHRFSSPPPDVPTPDIPGAHSIPGDFEGCVAIEARVATSHAWCEMPLSAGGAEDTAAAEAHHLRAYEADTANRATLQEWLGPLRKTGKQLGEHTATGGMYLKYKACRLMDNPSSKALNGENIDRIQLETAWSCPTVRTVLRITDDLHLDDQIRSSGSDDIVREIVGTASSSFMAAMAKIDELRDDVQVQRDERRVQAESNLSKVAYQSLYGLKQVQEPKQTVTHGRSRRRSSVGSALSSEDPREDQLRQKVQVFDRWMYGHLAEERNLSRQNENRRRLPPVRLDMRLLGLAE</sequence>